<dbReference type="EMBL" id="JARQWQ010000075">
    <property type="protein sequence ID" value="KAK2553708.1"/>
    <property type="molecule type" value="Genomic_DNA"/>
</dbReference>
<keyword evidence="6" id="KW-1185">Reference proteome</keyword>
<accession>A0AAD9Q312</accession>
<protein>
    <submittedName>
        <fullName evidence="5">Trafficking protein particle complex subunit 12</fullName>
    </submittedName>
</protein>
<feature type="repeat" description="TPR" evidence="2">
    <location>
        <begin position="721"/>
        <end position="754"/>
    </location>
</feature>
<feature type="region of interest" description="Disordered" evidence="3">
    <location>
        <begin position="381"/>
        <end position="403"/>
    </location>
</feature>
<dbReference type="Pfam" id="PF13174">
    <property type="entry name" value="TPR_6"/>
    <property type="match status" value="1"/>
</dbReference>
<dbReference type="Gene3D" id="1.25.40.10">
    <property type="entry name" value="Tetratricopeptide repeat domain"/>
    <property type="match status" value="2"/>
</dbReference>
<reference evidence="5" key="2">
    <citation type="journal article" date="2023" name="Science">
        <title>Genomic signatures of disease resistance in endangered staghorn corals.</title>
        <authorList>
            <person name="Vollmer S.V."/>
            <person name="Selwyn J.D."/>
            <person name="Despard B.A."/>
            <person name="Roesel C.L."/>
        </authorList>
    </citation>
    <scope>NUCLEOTIDE SEQUENCE</scope>
    <source>
        <strain evidence="5">K2</strain>
    </source>
</reference>
<keyword evidence="1" id="KW-0106">Calcium</keyword>
<dbReference type="InterPro" id="IPR018247">
    <property type="entry name" value="EF_Hand_1_Ca_BS"/>
</dbReference>
<comment type="caution">
    <text evidence="5">The sequence shown here is derived from an EMBL/GenBank/DDBJ whole genome shotgun (WGS) entry which is preliminary data.</text>
</comment>
<reference evidence="5" key="1">
    <citation type="journal article" date="2023" name="G3 (Bethesda)">
        <title>Whole genome assembly and annotation of the endangered Caribbean coral Acropora cervicornis.</title>
        <authorList>
            <person name="Selwyn J.D."/>
            <person name="Vollmer S.V."/>
        </authorList>
    </citation>
    <scope>NUCLEOTIDE SEQUENCE</scope>
    <source>
        <strain evidence="5">K2</strain>
    </source>
</reference>
<feature type="region of interest" description="Disordered" evidence="3">
    <location>
        <begin position="273"/>
        <end position="368"/>
    </location>
</feature>
<dbReference type="Pfam" id="PF13181">
    <property type="entry name" value="TPR_8"/>
    <property type="match status" value="1"/>
</dbReference>
<feature type="region of interest" description="Disordered" evidence="3">
    <location>
        <begin position="206"/>
        <end position="236"/>
    </location>
</feature>
<dbReference type="InterPro" id="IPR002048">
    <property type="entry name" value="EF_hand_dom"/>
</dbReference>
<dbReference type="FunFam" id="1.25.40.10:FF:001621">
    <property type="entry name" value="Trafficking protein particle complex 12"/>
    <property type="match status" value="1"/>
</dbReference>
<organism evidence="5 6">
    <name type="scientific">Acropora cervicornis</name>
    <name type="common">Staghorn coral</name>
    <dbReference type="NCBI Taxonomy" id="6130"/>
    <lineage>
        <taxon>Eukaryota</taxon>
        <taxon>Metazoa</taxon>
        <taxon>Cnidaria</taxon>
        <taxon>Anthozoa</taxon>
        <taxon>Hexacorallia</taxon>
        <taxon>Scleractinia</taxon>
        <taxon>Astrocoeniina</taxon>
        <taxon>Acroporidae</taxon>
        <taxon>Acropora</taxon>
    </lineage>
</organism>
<feature type="domain" description="EF-hand" evidence="4">
    <location>
        <begin position="59"/>
        <end position="94"/>
    </location>
</feature>
<dbReference type="GO" id="GO:0005794">
    <property type="term" value="C:Golgi apparatus"/>
    <property type="evidence" value="ECO:0007669"/>
    <property type="project" value="TreeGrafter"/>
</dbReference>
<evidence type="ECO:0000313" key="5">
    <source>
        <dbReference type="EMBL" id="KAK2553708.1"/>
    </source>
</evidence>
<dbReference type="PANTHER" id="PTHR21581:SF6">
    <property type="entry name" value="TRAFFICKING PROTEIN PARTICLE COMPLEX SUBUNIT 12"/>
    <property type="match status" value="1"/>
</dbReference>
<dbReference type="PANTHER" id="PTHR21581">
    <property type="entry name" value="D-ALANYL-D-ALANINE CARBOXYPEPTIDASE"/>
    <property type="match status" value="1"/>
</dbReference>
<dbReference type="Pfam" id="PF14559">
    <property type="entry name" value="TPR_19"/>
    <property type="match status" value="1"/>
</dbReference>
<dbReference type="Gene3D" id="1.10.238.10">
    <property type="entry name" value="EF-hand"/>
    <property type="match status" value="1"/>
</dbReference>
<feature type="repeat" description="TPR" evidence="2">
    <location>
        <begin position="648"/>
        <end position="681"/>
    </location>
</feature>
<proteinExistence type="predicted"/>
<dbReference type="InterPro" id="IPR011992">
    <property type="entry name" value="EF-hand-dom_pair"/>
</dbReference>
<dbReference type="GO" id="GO:0030008">
    <property type="term" value="C:TRAPP complex"/>
    <property type="evidence" value="ECO:0007669"/>
    <property type="project" value="TreeGrafter"/>
</dbReference>
<gene>
    <name evidence="5" type="ORF">P5673_024937</name>
</gene>
<dbReference type="PROSITE" id="PS00018">
    <property type="entry name" value="EF_HAND_1"/>
    <property type="match status" value="1"/>
</dbReference>
<keyword evidence="2" id="KW-0802">TPR repeat</keyword>
<feature type="compositionally biased region" description="Polar residues" evidence="3">
    <location>
        <begin position="341"/>
        <end position="355"/>
    </location>
</feature>
<evidence type="ECO:0000259" key="4">
    <source>
        <dbReference type="PROSITE" id="PS50222"/>
    </source>
</evidence>
<feature type="compositionally biased region" description="Basic and acidic residues" evidence="3">
    <location>
        <begin position="327"/>
        <end position="336"/>
    </location>
</feature>
<feature type="compositionally biased region" description="Polar residues" evidence="3">
    <location>
        <begin position="383"/>
        <end position="394"/>
    </location>
</feature>
<dbReference type="PROSITE" id="PS50222">
    <property type="entry name" value="EF_HAND_2"/>
    <property type="match status" value="1"/>
</dbReference>
<sequence length="836" mass="92716">MGQGSSKERFKNAAKKLSSLELANIEAVFDEISIKSEDGTRHVELSLINRQDFAERFRLPGFIAERLFHAFDRNESGAINLEEFIGGIALCLHGTVKDKCRLLFQIFNLSDDGGVSRDELTAVLLSSLQSAQTILNNVEDEEQLEEGSGTDKLIETVKRIVKDAFETCKVSKTEKISAKEFEKWLYQNPEIMDNVFGWQCPSPEEGHWMYESSPEQSQTTTETRHPSDRTEDDAVQSVEIRGVATPVANRTLSELFSAPAAASGDVEGHSFFDSIGGSAENDPFSQVLQKTDPTSSGVFSESTESPSHEQSVQEPSQPPLEPLFLNTKDENQDSFKPKGTSEASPQLSPVPSQHLQGVDDPLSVGKNDESLITQPSLLELSQKPKSASATTPTTKGEWVRSKQTEAERRQAAWICNPQTKQFLVTIGSGMLNPADVDQQFLTSPGLVIEGPHVDPINDLLTKFVGEQEGGNRKTSNVDSVPLDESGLRELLGRQCWRAALEFTARFLTAHGQGVGQKGQRALHTHKTLQVWFSRIALLFKLQMFSTAEVELEAFGNFNQPDLFYEFYPATYPGRKGSMVPFSLRILRAELPQYMGRPRDALDSLYELQKTCAQVLKNLRGNRMEDAGQGDITPANRMAAIELWIAREVRVLYSIGNCFLGMKDYNLAVAVFESIIEKDSSNSFHLLSGMGRIYLQLGDLDAAQSYFKKVESKASGDPKSLSSVVMNKGFMALSSGSFDEAHRHFTAATKLDPHNSVAVNNVAVCLLFLGKLKEALTLLEKIIWKDPTTNLQEGLLFNLCTIYELESSYSLQKKQKLLELVSKHRGDGFNISCLKIP</sequence>
<dbReference type="SUPFAM" id="SSF47473">
    <property type="entry name" value="EF-hand"/>
    <property type="match status" value="1"/>
</dbReference>
<dbReference type="SUPFAM" id="SSF48452">
    <property type="entry name" value="TPR-like"/>
    <property type="match status" value="1"/>
</dbReference>
<dbReference type="InterPro" id="IPR019734">
    <property type="entry name" value="TPR_rpt"/>
</dbReference>
<dbReference type="SMART" id="SM00028">
    <property type="entry name" value="TPR"/>
    <property type="match status" value="4"/>
</dbReference>
<evidence type="ECO:0000313" key="6">
    <source>
        <dbReference type="Proteomes" id="UP001249851"/>
    </source>
</evidence>
<dbReference type="PROSITE" id="PS50005">
    <property type="entry name" value="TPR"/>
    <property type="match status" value="2"/>
</dbReference>
<feature type="compositionally biased region" description="Polar residues" evidence="3">
    <location>
        <begin position="283"/>
        <end position="315"/>
    </location>
</feature>
<evidence type="ECO:0000256" key="2">
    <source>
        <dbReference type="PROSITE-ProRule" id="PRU00339"/>
    </source>
</evidence>
<evidence type="ECO:0000256" key="1">
    <source>
        <dbReference type="ARBA" id="ARBA00022837"/>
    </source>
</evidence>
<evidence type="ECO:0000256" key="3">
    <source>
        <dbReference type="SAM" id="MobiDB-lite"/>
    </source>
</evidence>
<dbReference type="GO" id="GO:0005509">
    <property type="term" value="F:calcium ion binding"/>
    <property type="evidence" value="ECO:0007669"/>
    <property type="project" value="InterPro"/>
</dbReference>
<feature type="compositionally biased region" description="Low complexity" evidence="3">
    <location>
        <begin position="211"/>
        <end position="221"/>
    </location>
</feature>
<dbReference type="InterPro" id="IPR011990">
    <property type="entry name" value="TPR-like_helical_dom_sf"/>
</dbReference>
<dbReference type="Proteomes" id="UP001249851">
    <property type="component" value="Unassembled WGS sequence"/>
</dbReference>
<dbReference type="AlphaFoldDB" id="A0AAD9Q312"/>
<name>A0AAD9Q312_ACRCE</name>